<dbReference type="InterPro" id="IPR058624">
    <property type="entry name" value="MdtA-like_HH"/>
</dbReference>
<feature type="domain" description="Multidrug resistance protein MdtA-like beta-barrel" evidence="4">
    <location>
        <begin position="208"/>
        <end position="294"/>
    </location>
</feature>
<protein>
    <submittedName>
        <fullName evidence="6">RND efflux system, membrane fusion protein CmeA</fullName>
    </submittedName>
</protein>
<dbReference type="InterPro" id="IPR006143">
    <property type="entry name" value="RND_pump_MFP"/>
</dbReference>
<dbReference type="GO" id="GO:0046677">
    <property type="term" value="P:response to antibiotic"/>
    <property type="evidence" value="ECO:0007669"/>
    <property type="project" value="TreeGrafter"/>
</dbReference>
<evidence type="ECO:0000259" key="3">
    <source>
        <dbReference type="Pfam" id="PF25917"/>
    </source>
</evidence>
<dbReference type="SUPFAM" id="SSF111369">
    <property type="entry name" value="HlyD-like secretion proteins"/>
    <property type="match status" value="1"/>
</dbReference>
<feature type="domain" description="Multidrug resistance protein MdtA-like barrel-sandwich hybrid" evidence="3">
    <location>
        <begin position="60"/>
        <end position="202"/>
    </location>
</feature>
<name>A0A3G9GIG8_9NEIS</name>
<dbReference type="PANTHER" id="PTHR30158">
    <property type="entry name" value="ACRA/E-RELATED COMPONENT OF DRUG EFFLUX TRANSPORTER"/>
    <property type="match status" value="1"/>
</dbReference>
<organism evidence="6 7">
    <name type="scientific">Aquitalea magnusonii</name>
    <dbReference type="NCBI Taxonomy" id="332411"/>
    <lineage>
        <taxon>Bacteria</taxon>
        <taxon>Pseudomonadati</taxon>
        <taxon>Pseudomonadota</taxon>
        <taxon>Betaproteobacteria</taxon>
        <taxon>Neisseriales</taxon>
        <taxon>Chromobacteriaceae</taxon>
        <taxon>Aquitalea</taxon>
    </lineage>
</organism>
<evidence type="ECO:0000259" key="4">
    <source>
        <dbReference type="Pfam" id="PF25944"/>
    </source>
</evidence>
<evidence type="ECO:0000259" key="2">
    <source>
        <dbReference type="Pfam" id="PF25876"/>
    </source>
</evidence>
<evidence type="ECO:0000313" key="6">
    <source>
        <dbReference type="EMBL" id="BBF85317.1"/>
    </source>
</evidence>
<reference evidence="6 7" key="2">
    <citation type="journal article" date="2017" name="Genome Announc.">
        <title>Draft genome sequence of Aquitalea magnusonii strain H3, a plant growth-promoting bacterium of duckweed Lemna minor.</title>
        <authorList>
            <person name="Ishizawa H."/>
            <person name="Kuroda M."/>
            <person name="Ike M."/>
        </authorList>
    </citation>
    <scope>NUCLEOTIDE SEQUENCE [LARGE SCALE GENOMIC DNA]</scope>
    <source>
        <strain evidence="6 7">H3</strain>
    </source>
</reference>
<proteinExistence type="inferred from homology"/>
<dbReference type="OrthoDB" id="9783047at2"/>
<evidence type="ECO:0000259" key="5">
    <source>
        <dbReference type="Pfam" id="PF25989"/>
    </source>
</evidence>
<gene>
    <name evidence="6" type="ORF">DLM_1700</name>
</gene>
<accession>A0A3G9GIG8</accession>
<feature type="domain" description="Multidrug resistance protein MdtA-like alpha-helical hairpin" evidence="2">
    <location>
        <begin position="102"/>
        <end position="170"/>
    </location>
</feature>
<dbReference type="RefSeq" id="WP_089083463.1">
    <property type="nucleotide sequence ID" value="NZ_AP018823.1"/>
</dbReference>
<dbReference type="InterPro" id="IPR058625">
    <property type="entry name" value="MdtA-like_BSH"/>
</dbReference>
<dbReference type="GO" id="GO:0030313">
    <property type="term" value="C:cell envelope"/>
    <property type="evidence" value="ECO:0007669"/>
    <property type="project" value="UniProtKB-SubCell"/>
</dbReference>
<dbReference type="KEGG" id="amah:DLM_1700"/>
<dbReference type="InterPro" id="IPR058637">
    <property type="entry name" value="YknX-like_C"/>
</dbReference>
<dbReference type="GO" id="GO:0005886">
    <property type="term" value="C:plasma membrane"/>
    <property type="evidence" value="ECO:0007669"/>
    <property type="project" value="TreeGrafter"/>
</dbReference>
<dbReference type="Gene3D" id="2.40.50.100">
    <property type="match status" value="1"/>
</dbReference>
<dbReference type="AlphaFoldDB" id="A0A3G9GIG8"/>
<comment type="similarity">
    <text evidence="1">Belongs to the membrane fusion protein (MFP) (TC 8.A.1) family.</text>
</comment>
<evidence type="ECO:0000313" key="7">
    <source>
        <dbReference type="Proteomes" id="UP000198290"/>
    </source>
</evidence>
<dbReference type="Pfam" id="PF25944">
    <property type="entry name" value="Beta-barrel_RND"/>
    <property type="match status" value="1"/>
</dbReference>
<keyword evidence="7" id="KW-1185">Reference proteome</keyword>
<dbReference type="EMBL" id="AP018823">
    <property type="protein sequence ID" value="BBF85317.1"/>
    <property type="molecule type" value="Genomic_DNA"/>
</dbReference>
<dbReference type="InterPro" id="IPR058626">
    <property type="entry name" value="MdtA-like_b-barrel"/>
</dbReference>
<dbReference type="Proteomes" id="UP000198290">
    <property type="component" value="Chromosome"/>
</dbReference>
<reference evidence="7" key="3">
    <citation type="journal article" date="2017" name="Plant Physiol. Biochem.">
        <title>Differential oxidative and antioxidative response of duckweed Lemna minor toward plant growth promoting/inhibiting bacteria.</title>
        <authorList>
            <person name="Ishizawa H."/>
            <person name="Kuroda M."/>
            <person name="Morikawa M."/>
            <person name="Ike M."/>
        </authorList>
    </citation>
    <scope>NUCLEOTIDE SEQUENCE [LARGE SCALE GENOMIC DNA]</scope>
    <source>
        <strain evidence="7">H3</strain>
    </source>
</reference>
<evidence type="ECO:0000256" key="1">
    <source>
        <dbReference type="ARBA" id="ARBA00009477"/>
    </source>
</evidence>
<dbReference type="Gene3D" id="1.10.287.470">
    <property type="entry name" value="Helix hairpin bin"/>
    <property type="match status" value="1"/>
</dbReference>
<reference evidence="7" key="1">
    <citation type="journal article" date="2017" name="Biotechnol. Biofuels">
        <title>Evaluation of environmental bacterial communities as a factor affecting the growth of duckweed Lemna minor.</title>
        <authorList>
            <person name="Ishizawa H."/>
            <person name="Kuroda M."/>
            <person name="Morikawa M."/>
            <person name="Ike M."/>
        </authorList>
    </citation>
    <scope>NUCLEOTIDE SEQUENCE [LARGE SCALE GENOMIC DNA]</scope>
    <source>
        <strain evidence="7">H3</strain>
    </source>
</reference>
<dbReference type="Pfam" id="PF25876">
    <property type="entry name" value="HH_MFP_RND"/>
    <property type="match status" value="1"/>
</dbReference>
<dbReference type="Gene3D" id="2.40.420.20">
    <property type="match status" value="1"/>
</dbReference>
<dbReference type="Pfam" id="PF25917">
    <property type="entry name" value="BSH_RND"/>
    <property type="match status" value="1"/>
</dbReference>
<sequence>MQLDPFIRLGGIAALLALLTACDQAETAESPTLPQVTTVVLSPGRLELSEDLPGRVAPLRMAEIRPQISGIVQQRLFEQGGEVRAGQALFRINPAPLMAERDTALAALQRAEAVLARARLQAQRLEPLVQADAISRQVYDDAVSQREQAAADVAQARATLQRKKLELKYATVDAPISGRIDQALVTEGALVSSNDASPMARIQQIDKVYVDVRRPAASLEALQQALGNRDGNGQSGLPVTLLRSDGTAYETKGRILFSGINVDAGTGDVLLRVQVDNPKRQLLPGMYVRARVPLAHYSNALTLPQQAVIHSAGKTQVWTVDGHNKAHLTPVRVGELVNRHYRVVAGLIKGQQVVVEGMDRLSDGAQLAVRRYFAPAQPLAD</sequence>
<dbReference type="NCBIfam" id="TIGR01730">
    <property type="entry name" value="RND_mfp"/>
    <property type="match status" value="1"/>
</dbReference>
<dbReference type="Pfam" id="PF25989">
    <property type="entry name" value="YknX_C"/>
    <property type="match status" value="1"/>
</dbReference>
<dbReference type="Gene3D" id="2.40.30.170">
    <property type="match status" value="1"/>
</dbReference>
<feature type="domain" description="YknX-like C-terminal permuted SH3-like" evidence="5">
    <location>
        <begin position="300"/>
        <end position="368"/>
    </location>
</feature>
<dbReference type="GO" id="GO:0022857">
    <property type="term" value="F:transmembrane transporter activity"/>
    <property type="evidence" value="ECO:0007669"/>
    <property type="project" value="InterPro"/>
</dbReference>
<dbReference type="PANTHER" id="PTHR30158:SF3">
    <property type="entry name" value="MULTIDRUG EFFLUX PUMP SUBUNIT ACRA-RELATED"/>
    <property type="match status" value="1"/>
</dbReference>